<proteinExistence type="predicted"/>
<evidence type="ECO:0000313" key="1">
    <source>
        <dbReference type="EMBL" id="KAK5792548.1"/>
    </source>
</evidence>
<accession>A0ABR0NC14</accession>
<keyword evidence="2" id="KW-1185">Reference proteome</keyword>
<evidence type="ECO:0008006" key="3">
    <source>
        <dbReference type="Google" id="ProtNLM"/>
    </source>
</evidence>
<dbReference type="EMBL" id="JARKNE010000010">
    <property type="protein sequence ID" value="KAK5792548.1"/>
    <property type="molecule type" value="Genomic_DNA"/>
</dbReference>
<reference evidence="1 2" key="1">
    <citation type="submission" date="2023-03" db="EMBL/GenBank/DDBJ databases">
        <title>WGS of Gossypium arboreum.</title>
        <authorList>
            <person name="Yu D."/>
        </authorList>
    </citation>
    <scope>NUCLEOTIDE SEQUENCE [LARGE SCALE GENOMIC DNA]</scope>
    <source>
        <tissue evidence="1">Leaf</tissue>
    </source>
</reference>
<dbReference type="Proteomes" id="UP001358586">
    <property type="component" value="Chromosome 10"/>
</dbReference>
<sequence>MENQFFVCVFFDGEILTTTVGYIFECRKQVAMRFSKNISFDDMKEKISEKIYKRCGRRMSKLFYKFPVSTDPIKFTEMEVVDDEDVETMVALYCGTRSNQNAPIQLFAELAGIEATEDPTSLGEEDRA</sequence>
<comment type="caution">
    <text evidence="1">The sequence shown here is derived from an EMBL/GenBank/DDBJ whole genome shotgun (WGS) entry which is preliminary data.</text>
</comment>
<protein>
    <recommendedName>
        <fullName evidence="3">PB1 domain-containing protein</fullName>
    </recommendedName>
</protein>
<organism evidence="1 2">
    <name type="scientific">Gossypium arboreum</name>
    <name type="common">Tree cotton</name>
    <name type="synonym">Gossypium nanking</name>
    <dbReference type="NCBI Taxonomy" id="29729"/>
    <lineage>
        <taxon>Eukaryota</taxon>
        <taxon>Viridiplantae</taxon>
        <taxon>Streptophyta</taxon>
        <taxon>Embryophyta</taxon>
        <taxon>Tracheophyta</taxon>
        <taxon>Spermatophyta</taxon>
        <taxon>Magnoliopsida</taxon>
        <taxon>eudicotyledons</taxon>
        <taxon>Gunneridae</taxon>
        <taxon>Pentapetalae</taxon>
        <taxon>rosids</taxon>
        <taxon>malvids</taxon>
        <taxon>Malvales</taxon>
        <taxon>Malvaceae</taxon>
        <taxon>Malvoideae</taxon>
        <taxon>Gossypium</taxon>
    </lineage>
</organism>
<name>A0ABR0NC14_GOSAR</name>
<evidence type="ECO:0000313" key="2">
    <source>
        <dbReference type="Proteomes" id="UP001358586"/>
    </source>
</evidence>
<gene>
    <name evidence="1" type="ORF">PVK06_033663</name>
</gene>